<gene>
    <name evidence="8" type="ORF">SAMN05661003_10815</name>
</gene>
<dbReference type="GO" id="GO:0005886">
    <property type="term" value="C:plasma membrane"/>
    <property type="evidence" value="ECO:0007669"/>
    <property type="project" value="UniProtKB-SubCell"/>
</dbReference>
<dbReference type="SUPFAM" id="SSF52540">
    <property type="entry name" value="P-loop containing nucleoside triphosphate hydrolases"/>
    <property type="match status" value="1"/>
</dbReference>
<dbReference type="SMART" id="SM00382">
    <property type="entry name" value="AAA"/>
    <property type="match status" value="1"/>
</dbReference>
<evidence type="ECO:0000313" key="8">
    <source>
        <dbReference type="EMBL" id="SDE32502.1"/>
    </source>
</evidence>
<dbReference type="InterPro" id="IPR017871">
    <property type="entry name" value="ABC_transporter-like_CS"/>
</dbReference>
<evidence type="ECO:0000256" key="3">
    <source>
        <dbReference type="ARBA" id="ARBA00022475"/>
    </source>
</evidence>
<accession>A0A1G7BZK3</accession>
<keyword evidence="9" id="KW-1185">Reference proteome</keyword>
<dbReference type="InterPro" id="IPR027417">
    <property type="entry name" value="P-loop_NTPase"/>
</dbReference>
<dbReference type="InterPro" id="IPR003593">
    <property type="entry name" value="AAA+_ATPase"/>
</dbReference>
<keyword evidence="4" id="KW-0547">Nucleotide-binding</keyword>
<keyword evidence="2" id="KW-0813">Transport</keyword>
<dbReference type="Proteomes" id="UP000243205">
    <property type="component" value="Unassembled WGS sequence"/>
</dbReference>
<dbReference type="Gene3D" id="3.40.50.300">
    <property type="entry name" value="P-loop containing nucleotide triphosphate hydrolases"/>
    <property type="match status" value="1"/>
</dbReference>
<keyword evidence="6" id="KW-0472">Membrane</keyword>
<evidence type="ECO:0000259" key="7">
    <source>
        <dbReference type="PROSITE" id="PS50893"/>
    </source>
</evidence>
<dbReference type="InterPro" id="IPR050166">
    <property type="entry name" value="ABC_transporter_ATP-bind"/>
</dbReference>
<reference evidence="9" key="1">
    <citation type="submission" date="2016-10" db="EMBL/GenBank/DDBJ databases">
        <authorList>
            <person name="Varghese N."/>
            <person name="Submissions S."/>
        </authorList>
    </citation>
    <scope>NUCLEOTIDE SEQUENCE [LARGE SCALE GENOMIC DNA]</scope>
    <source>
        <strain evidence="9">DSM 8987</strain>
    </source>
</reference>
<keyword evidence="5 8" id="KW-0067">ATP-binding</keyword>
<sequence length="274" mass="30265">MSDVLLEVRDLRKTFFPATVNEVRALQGVNFSLADGEFAAIIGTNGSGKSTVLNAIAGTFLPDAGAIVLDGQEISRWPEHRRAGTIGRVFQNPFAGTAAEMSIAENIVLAMRRGRRRGLGLALSRSIRDEIGERVRALNMGLEDRLDNPIGTLSGGQRQALTLLMATWCRPRLLLLDEHTAALDPKSAAKVAELTSEIIARDKLAALMVTHSMQQAVTMPDRILMMHRGQLVEDYRAEQKKRVRIPDLMAAFDRVTKRERFDATAAEMLLRQYG</sequence>
<dbReference type="GO" id="GO:0005524">
    <property type="term" value="F:ATP binding"/>
    <property type="evidence" value="ECO:0007669"/>
    <property type="project" value="UniProtKB-KW"/>
</dbReference>
<keyword evidence="3" id="KW-1003">Cell membrane</keyword>
<evidence type="ECO:0000256" key="1">
    <source>
        <dbReference type="ARBA" id="ARBA00004202"/>
    </source>
</evidence>
<dbReference type="PANTHER" id="PTHR42788:SF7">
    <property type="entry name" value="NITRATE ABC TRANSPORTER ATP-BINDING PROTEIN"/>
    <property type="match status" value="1"/>
</dbReference>
<dbReference type="PANTHER" id="PTHR42788">
    <property type="entry name" value="TAURINE IMPORT ATP-BINDING PROTEIN-RELATED"/>
    <property type="match status" value="1"/>
</dbReference>
<organism evidence="8 9">
    <name type="scientific">Desulfuromonas thiophila</name>
    <dbReference type="NCBI Taxonomy" id="57664"/>
    <lineage>
        <taxon>Bacteria</taxon>
        <taxon>Pseudomonadati</taxon>
        <taxon>Thermodesulfobacteriota</taxon>
        <taxon>Desulfuromonadia</taxon>
        <taxon>Desulfuromonadales</taxon>
        <taxon>Desulfuromonadaceae</taxon>
        <taxon>Desulfuromonas</taxon>
    </lineage>
</organism>
<evidence type="ECO:0000256" key="6">
    <source>
        <dbReference type="ARBA" id="ARBA00023136"/>
    </source>
</evidence>
<comment type="subcellular location">
    <subcellularLocation>
        <location evidence="1">Cell membrane</location>
        <topology evidence="1">Peripheral membrane protein</topology>
    </subcellularLocation>
</comment>
<dbReference type="Pfam" id="PF00005">
    <property type="entry name" value="ABC_tran"/>
    <property type="match status" value="1"/>
</dbReference>
<dbReference type="STRING" id="57664.SAMN05661003_10815"/>
<name>A0A1G7BZK3_9BACT</name>
<evidence type="ECO:0000256" key="2">
    <source>
        <dbReference type="ARBA" id="ARBA00022448"/>
    </source>
</evidence>
<dbReference type="GO" id="GO:0016887">
    <property type="term" value="F:ATP hydrolysis activity"/>
    <property type="evidence" value="ECO:0007669"/>
    <property type="project" value="InterPro"/>
</dbReference>
<evidence type="ECO:0000256" key="5">
    <source>
        <dbReference type="ARBA" id="ARBA00022840"/>
    </source>
</evidence>
<dbReference type="EMBL" id="FNAQ01000008">
    <property type="protein sequence ID" value="SDE32502.1"/>
    <property type="molecule type" value="Genomic_DNA"/>
</dbReference>
<dbReference type="PROSITE" id="PS50893">
    <property type="entry name" value="ABC_TRANSPORTER_2"/>
    <property type="match status" value="1"/>
</dbReference>
<dbReference type="RefSeq" id="WP_216095195.1">
    <property type="nucleotide sequence ID" value="NZ_FNAQ01000008.1"/>
</dbReference>
<feature type="domain" description="ABC transporter" evidence="7">
    <location>
        <begin position="6"/>
        <end position="253"/>
    </location>
</feature>
<evidence type="ECO:0000313" key="9">
    <source>
        <dbReference type="Proteomes" id="UP000243205"/>
    </source>
</evidence>
<dbReference type="PROSITE" id="PS00211">
    <property type="entry name" value="ABC_TRANSPORTER_1"/>
    <property type="match status" value="1"/>
</dbReference>
<dbReference type="AlphaFoldDB" id="A0A1G7BZK3"/>
<dbReference type="InterPro" id="IPR003439">
    <property type="entry name" value="ABC_transporter-like_ATP-bd"/>
</dbReference>
<proteinExistence type="predicted"/>
<evidence type="ECO:0000256" key="4">
    <source>
        <dbReference type="ARBA" id="ARBA00022741"/>
    </source>
</evidence>
<protein>
    <submittedName>
        <fullName evidence="8">Putative ABC transport system ATP-binding protein</fullName>
    </submittedName>
</protein>